<dbReference type="OrthoDB" id="1724672at2759"/>
<comment type="caution">
    <text evidence="4">The sequence shown here is derived from an EMBL/GenBank/DDBJ whole genome shotgun (WGS) entry which is preliminary data.</text>
</comment>
<dbReference type="PANTHER" id="PTHR28629">
    <property type="entry name" value="TRIOKINASE/FMN CYCLASE"/>
    <property type="match status" value="1"/>
</dbReference>
<feature type="non-terminal residue" evidence="4">
    <location>
        <position position="81"/>
    </location>
</feature>
<evidence type="ECO:0000259" key="3">
    <source>
        <dbReference type="PROSITE" id="PS51481"/>
    </source>
</evidence>
<dbReference type="InterPro" id="IPR050861">
    <property type="entry name" value="Dihydroxyacetone_Kinase"/>
</dbReference>
<dbReference type="VEuPathDB" id="VectorBase:LDEU013950"/>
<feature type="domain" description="DhaK" evidence="3">
    <location>
        <begin position="1"/>
        <end position="81"/>
    </location>
</feature>
<reference evidence="4 5" key="1">
    <citation type="journal article" date="2018" name="Gigascience">
        <title>Genomes of trombidid mites reveal novel predicted allergens and laterally-transferred genes associated with secondary metabolism.</title>
        <authorList>
            <person name="Dong X."/>
            <person name="Chaisiri K."/>
            <person name="Xia D."/>
            <person name="Armstrong S.D."/>
            <person name="Fang Y."/>
            <person name="Donnelly M.J."/>
            <person name="Kadowaki T."/>
            <person name="McGarry J.W."/>
            <person name="Darby A.C."/>
            <person name="Makepeace B.L."/>
        </authorList>
    </citation>
    <scope>NUCLEOTIDE SEQUENCE [LARGE SCALE GENOMIC DNA]</scope>
    <source>
        <strain evidence="4">UoL-UT</strain>
    </source>
</reference>
<dbReference type="GO" id="GO:0019563">
    <property type="term" value="P:glycerol catabolic process"/>
    <property type="evidence" value="ECO:0007669"/>
    <property type="project" value="TreeGrafter"/>
</dbReference>
<name>A0A443RS91_9ACAR</name>
<comment type="catalytic activity">
    <reaction evidence="1">
        <text>D-glyceraldehyde + ATP = D-glyceraldehyde 3-phosphate + ADP + H(+)</text>
        <dbReference type="Rhea" id="RHEA:13941"/>
        <dbReference type="ChEBI" id="CHEBI:15378"/>
        <dbReference type="ChEBI" id="CHEBI:17378"/>
        <dbReference type="ChEBI" id="CHEBI:30616"/>
        <dbReference type="ChEBI" id="CHEBI:59776"/>
        <dbReference type="ChEBI" id="CHEBI:456216"/>
        <dbReference type="EC" id="2.7.1.28"/>
    </reaction>
</comment>
<evidence type="ECO:0000313" key="5">
    <source>
        <dbReference type="Proteomes" id="UP000288716"/>
    </source>
</evidence>
<keyword evidence="4" id="KW-0418">Kinase</keyword>
<dbReference type="GO" id="GO:0005829">
    <property type="term" value="C:cytosol"/>
    <property type="evidence" value="ECO:0007669"/>
    <property type="project" value="TreeGrafter"/>
</dbReference>
<evidence type="ECO:0000256" key="2">
    <source>
        <dbReference type="ARBA" id="ARBA00048898"/>
    </source>
</evidence>
<dbReference type="Proteomes" id="UP000288716">
    <property type="component" value="Unassembled WGS sequence"/>
</dbReference>
<protein>
    <submittedName>
        <fullName evidence="4">Dihydroxyacetone kinase subunit DhaK-like protein</fullName>
    </submittedName>
</protein>
<keyword evidence="5" id="KW-1185">Reference proteome</keyword>
<dbReference type="GO" id="GO:0050354">
    <property type="term" value="F:triokinase activity"/>
    <property type="evidence" value="ECO:0007669"/>
    <property type="project" value="UniProtKB-EC"/>
</dbReference>
<dbReference type="STRING" id="299467.A0A443RS91"/>
<sequence length="81" mass="8701">MELSRQYLKLFISGVGSGHEPMHAGYSTTVGDGFFTAAVAGNIFAAPSSNTIYKAIKRLSVINKNGVLLMVANYTGDRLNF</sequence>
<accession>A0A443RS91</accession>
<dbReference type="PANTHER" id="PTHR28629:SF4">
    <property type="entry name" value="TRIOKINASE_FMN CYCLASE"/>
    <property type="match status" value="1"/>
</dbReference>
<dbReference type="AlphaFoldDB" id="A0A443RS91"/>
<proteinExistence type="predicted"/>
<evidence type="ECO:0000313" key="4">
    <source>
        <dbReference type="EMBL" id="RWS18090.1"/>
    </source>
</evidence>
<dbReference type="Gene3D" id="3.40.50.10440">
    <property type="entry name" value="Dihydroxyacetone kinase, domain 1"/>
    <property type="match status" value="1"/>
</dbReference>
<dbReference type="SUPFAM" id="SSF82549">
    <property type="entry name" value="DAK1/DegV-like"/>
    <property type="match status" value="1"/>
</dbReference>
<dbReference type="InterPro" id="IPR004006">
    <property type="entry name" value="DhaK_dom"/>
</dbReference>
<keyword evidence="4" id="KW-0808">Transferase</keyword>
<dbReference type="GO" id="GO:0004371">
    <property type="term" value="F:glycerone kinase activity"/>
    <property type="evidence" value="ECO:0007669"/>
    <property type="project" value="UniProtKB-EC"/>
</dbReference>
<dbReference type="EMBL" id="NCKV01046315">
    <property type="protein sequence ID" value="RWS18090.1"/>
    <property type="molecule type" value="Genomic_DNA"/>
</dbReference>
<dbReference type="PROSITE" id="PS51481">
    <property type="entry name" value="DHAK"/>
    <property type="match status" value="1"/>
</dbReference>
<dbReference type="Pfam" id="PF02733">
    <property type="entry name" value="Dak1"/>
    <property type="match status" value="1"/>
</dbReference>
<evidence type="ECO:0000256" key="1">
    <source>
        <dbReference type="ARBA" id="ARBA00047974"/>
    </source>
</evidence>
<comment type="catalytic activity">
    <reaction evidence="2">
        <text>dihydroxyacetone + ATP = dihydroxyacetone phosphate + ADP + H(+)</text>
        <dbReference type="Rhea" id="RHEA:15773"/>
        <dbReference type="ChEBI" id="CHEBI:15378"/>
        <dbReference type="ChEBI" id="CHEBI:16016"/>
        <dbReference type="ChEBI" id="CHEBI:30616"/>
        <dbReference type="ChEBI" id="CHEBI:57642"/>
        <dbReference type="ChEBI" id="CHEBI:456216"/>
        <dbReference type="EC" id="2.7.1.29"/>
    </reaction>
</comment>
<gene>
    <name evidence="4" type="ORF">B4U80_09620</name>
</gene>
<organism evidence="4 5">
    <name type="scientific">Leptotrombidium deliense</name>
    <dbReference type="NCBI Taxonomy" id="299467"/>
    <lineage>
        <taxon>Eukaryota</taxon>
        <taxon>Metazoa</taxon>
        <taxon>Ecdysozoa</taxon>
        <taxon>Arthropoda</taxon>
        <taxon>Chelicerata</taxon>
        <taxon>Arachnida</taxon>
        <taxon>Acari</taxon>
        <taxon>Acariformes</taxon>
        <taxon>Trombidiformes</taxon>
        <taxon>Prostigmata</taxon>
        <taxon>Anystina</taxon>
        <taxon>Parasitengona</taxon>
        <taxon>Trombiculoidea</taxon>
        <taxon>Trombiculidae</taxon>
        <taxon>Leptotrombidium</taxon>
    </lineage>
</organism>